<dbReference type="SUPFAM" id="SSF55729">
    <property type="entry name" value="Acyl-CoA N-acyltransferases (Nat)"/>
    <property type="match status" value="1"/>
</dbReference>
<dbReference type="OrthoDB" id="41532at2759"/>
<feature type="domain" description="N-acetyltransferase" evidence="1">
    <location>
        <begin position="13"/>
        <end position="59"/>
    </location>
</feature>
<name>A0A8J5YEE2_9ROSI</name>
<comment type="caution">
    <text evidence="2">The sequence shown here is derived from an EMBL/GenBank/DDBJ whole genome shotgun (WGS) entry which is preliminary data.</text>
</comment>
<dbReference type="InterPro" id="IPR016181">
    <property type="entry name" value="Acyl_CoA_acyltransferase"/>
</dbReference>
<keyword evidence="3" id="KW-1185">Reference proteome</keyword>
<dbReference type="Gene3D" id="3.40.630.30">
    <property type="match status" value="1"/>
</dbReference>
<dbReference type="AlphaFoldDB" id="A0A8J5YEE2"/>
<dbReference type="EMBL" id="JAHUZN010000011">
    <property type="protein sequence ID" value="KAG8478426.1"/>
    <property type="molecule type" value="Genomic_DNA"/>
</dbReference>
<organism evidence="2 3">
    <name type="scientific">Gossypium anomalum</name>
    <dbReference type="NCBI Taxonomy" id="47600"/>
    <lineage>
        <taxon>Eukaryota</taxon>
        <taxon>Viridiplantae</taxon>
        <taxon>Streptophyta</taxon>
        <taxon>Embryophyta</taxon>
        <taxon>Tracheophyta</taxon>
        <taxon>Spermatophyta</taxon>
        <taxon>Magnoliopsida</taxon>
        <taxon>eudicotyledons</taxon>
        <taxon>Gunneridae</taxon>
        <taxon>Pentapetalae</taxon>
        <taxon>rosids</taxon>
        <taxon>malvids</taxon>
        <taxon>Malvales</taxon>
        <taxon>Malvaceae</taxon>
        <taxon>Malvoideae</taxon>
        <taxon>Gossypium</taxon>
    </lineage>
</organism>
<dbReference type="Pfam" id="PF00583">
    <property type="entry name" value="Acetyltransf_1"/>
    <property type="match status" value="1"/>
</dbReference>
<dbReference type="PANTHER" id="PTHR47370">
    <property type="entry name" value="ACYL-COA N-ACYLTRANSFERASES (NAT) SUPERFAMILY PROTEIN"/>
    <property type="match status" value="1"/>
</dbReference>
<dbReference type="InterPro" id="IPR052810">
    <property type="entry name" value="Plant_NAT"/>
</dbReference>
<dbReference type="GO" id="GO:0016747">
    <property type="term" value="F:acyltransferase activity, transferring groups other than amino-acyl groups"/>
    <property type="evidence" value="ECO:0007669"/>
    <property type="project" value="InterPro"/>
</dbReference>
<dbReference type="Proteomes" id="UP000701853">
    <property type="component" value="Chromosome 11"/>
</dbReference>
<sequence>MNYFDFFVGFFIHRRMGIGLKLVRGMEDWFVLNGAEYSYLATENDNKPSVKLFTDKCGYSKFRTPSILVNPVFAHQLPVSNRVTLIKLPPSDAELLYRRRFSTTEFFPRDIDSVLNNRLNIGTFLAVPRGCCYTQKSWPGSDKFLSDPPESWAVLSVWNSKDVFRLEVRGASRMTKAFAKTTRIVDKLLPFFRLPSIPEVFRPFGLHFLYGLGGEGPRAAKFVNALCAHAHNLAKQGECSVVATEVANLEPLKIGVPHWKSLSCDQDLWCIKRFGEGYSDGSVGDWTKSPPGLSIFVDPREF</sequence>
<proteinExistence type="predicted"/>
<dbReference type="PANTHER" id="PTHR47370:SF10">
    <property type="entry name" value="N-ACETYLTRANSFERASE HLS1-RELATED"/>
    <property type="match status" value="1"/>
</dbReference>
<evidence type="ECO:0000313" key="3">
    <source>
        <dbReference type="Proteomes" id="UP000701853"/>
    </source>
</evidence>
<accession>A0A8J5YEE2</accession>
<evidence type="ECO:0000313" key="2">
    <source>
        <dbReference type="EMBL" id="KAG8478426.1"/>
    </source>
</evidence>
<gene>
    <name evidence="2" type="ORF">CXB51_028261</name>
</gene>
<evidence type="ECO:0000259" key="1">
    <source>
        <dbReference type="Pfam" id="PF00583"/>
    </source>
</evidence>
<dbReference type="InterPro" id="IPR000182">
    <property type="entry name" value="GNAT_dom"/>
</dbReference>
<reference evidence="2 3" key="1">
    <citation type="journal article" date="2021" name="bioRxiv">
        <title>The Gossypium anomalum genome as a resource for cotton improvement and evolutionary analysis of hybrid incompatibility.</title>
        <authorList>
            <person name="Grover C.E."/>
            <person name="Yuan D."/>
            <person name="Arick M.A."/>
            <person name="Miller E.R."/>
            <person name="Hu G."/>
            <person name="Peterson D.G."/>
            <person name="Wendel J.F."/>
            <person name="Udall J.A."/>
        </authorList>
    </citation>
    <scope>NUCLEOTIDE SEQUENCE [LARGE SCALE GENOMIC DNA]</scope>
    <source>
        <strain evidence="2">JFW-Udall</strain>
        <tissue evidence="2">Leaf</tissue>
    </source>
</reference>
<protein>
    <recommendedName>
        <fullName evidence="1">N-acetyltransferase domain-containing protein</fullName>
    </recommendedName>
</protein>